<dbReference type="GO" id="GO:0071555">
    <property type="term" value="P:cell wall organization"/>
    <property type="evidence" value="ECO:0007669"/>
    <property type="project" value="UniProtKB-UniRule"/>
</dbReference>
<dbReference type="Gene3D" id="2.40.440.10">
    <property type="entry name" value="L,D-transpeptidase catalytic domain-like"/>
    <property type="match status" value="1"/>
</dbReference>
<organism evidence="9 10">
    <name type="scientific">Microbacterium esteraromaticum</name>
    <dbReference type="NCBI Taxonomy" id="57043"/>
    <lineage>
        <taxon>Bacteria</taxon>
        <taxon>Bacillati</taxon>
        <taxon>Actinomycetota</taxon>
        <taxon>Actinomycetes</taxon>
        <taxon>Micrococcales</taxon>
        <taxon>Microbacteriaceae</taxon>
        <taxon>Microbacterium</taxon>
    </lineage>
</organism>
<keyword evidence="2" id="KW-0808">Transferase</keyword>
<dbReference type="PROSITE" id="PS52029">
    <property type="entry name" value="LD_TPASE"/>
    <property type="match status" value="1"/>
</dbReference>
<evidence type="ECO:0000256" key="3">
    <source>
        <dbReference type="ARBA" id="ARBA00022960"/>
    </source>
</evidence>
<dbReference type="PANTHER" id="PTHR30582:SF2">
    <property type="entry name" value="L,D-TRANSPEPTIDASE YCIB-RELATED"/>
    <property type="match status" value="1"/>
</dbReference>
<evidence type="ECO:0000259" key="8">
    <source>
        <dbReference type="PROSITE" id="PS52029"/>
    </source>
</evidence>
<feature type="transmembrane region" description="Helical" evidence="7">
    <location>
        <begin position="26"/>
        <end position="50"/>
    </location>
</feature>
<keyword evidence="7" id="KW-0472">Membrane</keyword>
<dbReference type="Proteomes" id="UP000515708">
    <property type="component" value="Chromosome"/>
</dbReference>
<protein>
    <submittedName>
        <fullName evidence="9">L,D-transpeptidase family protein</fullName>
    </submittedName>
</protein>
<dbReference type="CDD" id="cd16913">
    <property type="entry name" value="YkuD_like"/>
    <property type="match status" value="1"/>
</dbReference>
<dbReference type="PANTHER" id="PTHR30582">
    <property type="entry name" value="L,D-TRANSPEPTIDASE"/>
    <property type="match status" value="1"/>
</dbReference>
<evidence type="ECO:0000313" key="10">
    <source>
        <dbReference type="Proteomes" id="UP000515708"/>
    </source>
</evidence>
<evidence type="ECO:0000256" key="2">
    <source>
        <dbReference type="ARBA" id="ARBA00022679"/>
    </source>
</evidence>
<feature type="active site" description="Proton donor/acceptor" evidence="6">
    <location>
        <position position="426"/>
    </location>
</feature>
<dbReference type="InterPro" id="IPR038063">
    <property type="entry name" value="Transpep_catalytic_dom"/>
</dbReference>
<evidence type="ECO:0000256" key="1">
    <source>
        <dbReference type="ARBA" id="ARBA00004752"/>
    </source>
</evidence>
<dbReference type="EMBL" id="CP043732">
    <property type="protein sequence ID" value="QMU98693.1"/>
    <property type="molecule type" value="Genomic_DNA"/>
</dbReference>
<feature type="active site" description="Nucleophile" evidence="6">
    <location>
        <position position="442"/>
    </location>
</feature>
<dbReference type="GO" id="GO:0018104">
    <property type="term" value="P:peptidoglycan-protein cross-linking"/>
    <property type="evidence" value="ECO:0007669"/>
    <property type="project" value="TreeGrafter"/>
</dbReference>
<dbReference type="SUPFAM" id="SSF141523">
    <property type="entry name" value="L,D-transpeptidase catalytic domain-like"/>
    <property type="match status" value="1"/>
</dbReference>
<evidence type="ECO:0000313" key="9">
    <source>
        <dbReference type="EMBL" id="QMU98693.1"/>
    </source>
</evidence>
<keyword evidence="7" id="KW-0812">Transmembrane</keyword>
<dbReference type="GO" id="GO:0071972">
    <property type="term" value="F:peptidoglycan L,D-transpeptidase activity"/>
    <property type="evidence" value="ECO:0007669"/>
    <property type="project" value="TreeGrafter"/>
</dbReference>
<accession>A0A7D7WJG3</accession>
<comment type="pathway">
    <text evidence="1 6">Cell wall biogenesis; peptidoglycan biosynthesis.</text>
</comment>
<keyword evidence="7" id="KW-1133">Transmembrane helix</keyword>
<keyword evidence="3 6" id="KW-0133">Cell shape</keyword>
<dbReference type="GO" id="GO:0005576">
    <property type="term" value="C:extracellular region"/>
    <property type="evidence" value="ECO:0007669"/>
    <property type="project" value="TreeGrafter"/>
</dbReference>
<dbReference type="InterPro" id="IPR005490">
    <property type="entry name" value="LD_TPept_cat_dom"/>
</dbReference>
<keyword evidence="4 6" id="KW-0573">Peptidoglycan synthesis</keyword>
<dbReference type="GO" id="GO:0016740">
    <property type="term" value="F:transferase activity"/>
    <property type="evidence" value="ECO:0007669"/>
    <property type="project" value="UniProtKB-KW"/>
</dbReference>
<dbReference type="AlphaFoldDB" id="A0A7D7WJG3"/>
<dbReference type="UniPathway" id="UPA00219"/>
<dbReference type="InterPro" id="IPR050979">
    <property type="entry name" value="LD-transpeptidase"/>
</dbReference>
<dbReference type="Pfam" id="PF03734">
    <property type="entry name" value="YkuD"/>
    <property type="match status" value="1"/>
</dbReference>
<evidence type="ECO:0000256" key="6">
    <source>
        <dbReference type="PROSITE-ProRule" id="PRU01373"/>
    </source>
</evidence>
<evidence type="ECO:0000256" key="4">
    <source>
        <dbReference type="ARBA" id="ARBA00022984"/>
    </source>
</evidence>
<keyword evidence="5 6" id="KW-0961">Cell wall biogenesis/degradation</keyword>
<dbReference type="GO" id="GO:0008360">
    <property type="term" value="P:regulation of cell shape"/>
    <property type="evidence" value="ECO:0007669"/>
    <property type="project" value="UniProtKB-UniRule"/>
</dbReference>
<proteinExistence type="predicted"/>
<feature type="domain" description="L,D-TPase catalytic" evidence="8">
    <location>
        <begin position="347"/>
        <end position="466"/>
    </location>
</feature>
<gene>
    <name evidence="9" type="ORF">FVO59_09955</name>
</gene>
<sequence>MAQPPIDGTQPMEWAPMEPAPKKRRIGLWVGLGAGALVIAAGAASLLLIAPGTTVAGVPVGFMTPGMAAEAVSSRLASTEAELTGAGEGTTVAGADLGASVDATALVDQAFADRPMWNLGAWMGEPITAEVTLDAEVADSALRAAVPASYTPATDATVAFDATAQTYVATPAEPGTGISVDDLAAEFTAALAAGETSFEYSGDPAEVDPLITDAKAATTVEKLNGMLANAGFYVGEERTVPVAPEVVASWLTVEAVDGELEITADPAKIQTVVETLPAQVNREVVNASNIVDSGGKVLKALTEGKDGRVLGDTSTTAADFAEKLGSGDAAFALTVTSTPFEATNLFRRVEVDLSEQRTYLYENEKLVKSWSVSTGKGANATDKGRFRVYAQLRTQNMGREDTSVAPYYYTPNVPYISYYNGDEALHGTYWHSNFGTPMSHGCVNMPVDAARYVWEFATKGTEVWVHD</sequence>
<name>A0A7D7WJG3_9MICO</name>
<evidence type="ECO:0000256" key="5">
    <source>
        <dbReference type="ARBA" id="ARBA00023316"/>
    </source>
</evidence>
<reference evidence="9 10" key="1">
    <citation type="journal article" date="2020" name="Front. Microbiol.">
        <title>Design of Bacterial Strain-Specific qPCR Assays Using NGS Data and Publicly Available Resources and Its Application to Track Biocontrol Strains.</title>
        <authorList>
            <person name="Hernandez I."/>
            <person name="Sant C."/>
            <person name="Martinez R."/>
            <person name="Fernandez C."/>
        </authorList>
    </citation>
    <scope>NUCLEOTIDE SEQUENCE [LARGE SCALE GENOMIC DNA]</scope>
    <source>
        <strain evidence="9 10">B24</strain>
    </source>
</reference>
<evidence type="ECO:0000256" key="7">
    <source>
        <dbReference type="SAM" id="Phobius"/>
    </source>
</evidence>